<sequence length="348" mass="39366">MAFAPSINASCSARLRSWVPQKRLFLCTDHEPASLKFSLPGTRPSRSSSALALARRRKHNAPVAKKKNKGRSKQILPKSNDEEEEDLDEDAFEALFNQLEQDLKNDGLTLDDNDDDISEEDLARLERELEEALGGDDLEMFAGPLDNSEVDDHAEAEDGGDDDDDVESPVELKRWQLRRLAVALKAGRRKTRIKSLAAELCLDRSIILELLRDPPPNLLLMSATLPDEPAQVRTVLEAETAPIDVAPHETTADAADPEPEPKPIEKVPLHVMRQRWSAQKRLKKVQVETLERVYRRTKRPTNAMISSIVQVTSLPRKRIVKWFEDRRTEDGVPKERLPYERPVPETVS</sequence>
<feature type="region of interest" description="Disordered" evidence="7">
    <location>
        <begin position="38"/>
        <end position="87"/>
    </location>
</feature>
<feature type="compositionally biased region" description="Acidic residues" evidence="7">
    <location>
        <begin position="148"/>
        <end position="168"/>
    </location>
</feature>
<dbReference type="GO" id="GO:0000981">
    <property type="term" value="F:DNA-binding transcription factor activity, RNA polymerase II-specific"/>
    <property type="evidence" value="ECO:0000318"/>
    <property type="project" value="GO_Central"/>
</dbReference>
<evidence type="ECO:0000256" key="7">
    <source>
        <dbReference type="SAM" id="MobiDB-lite"/>
    </source>
</evidence>
<dbReference type="GO" id="GO:0006357">
    <property type="term" value="P:regulation of transcription by RNA polymerase II"/>
    <property type="evidence" value="ECO:0000318"/>
    <property type="project" value="GO_Central"/>
</dbReference>
<proteinExistence type="predicted"/>
<evidence type="ECO:0000256" key="3">
    <source>
        <dbReference type="ARBA" id="ARBA00023155"/>
    </source>
</evidence>
<evidence type="ECO:0000313" key="9">
    <source>
        <dbReference type="EMBL" id="KCW81424.1"/>
    </source>
</evidence>
<dbReference type="GO" id="GO:0005634">
    <property type="term" value="C:nucleus"/>
    <property type="evidence" value="ECO:0000318"/>
    <property type="project" value="GO_Central"/>
</dbReference>
<evidence type="ECO:0000256" key="2">
    <source>
        <dbReference type="ARBA" id="ARBA00023125"/>
    </source>
</evidence>
<dbReference type="PANTHER" id="PTHR15467:SF9">
    <property type="entry name" value="HOMEOBOX DOMAIN-CONTAINING PROTEIN"/>
    <property type="match status" value="1"/>
</dbReference>
<reference evidence="9" key="1">
    <citation type="submission" date="2013-07" db="EMBL/GenBank/DDBJ databases">
        <title>The genome of Eucalyptus grandis.</title>
        <authorList>
            <person name="Schmutz J."/>
            <person name="Hayes R."/>
            <person name="Myburg A."/>
            <person name="Tuskan G."/>
            <person name="Grattapaglia D."/>
            <person name="Rokhsar D.S."/>
        </authorList>
    </citation>
    <scope>NUCLEOTIDE SEQUENCE</scope>
    <source>
        <tissue evidence="9">Leaf extractions</tissue>
    </source>
</reference>
<name>A0A059CTC2_EUCGR</name>
<dbReference type="Gramene" id="KCW81424">
    <property type="protein sequence ID" value="KCW81424"/>
    <property type="gene ID" value="EUGRSUZ_C02804"/>
</dbReference>
<dbReference type="CDD" id="cd00086">
    <property type="entry name" value="homeodomain"/>
    <property type="match status" value="1"/>
</dbReference>
<keyword evidence="2 5" id="KW-0238">DNA-binding</keyword>
<evidence type="ECO:0000256" key="1">
    <source>
        <dbReference type="ARBA" id="ARBA00004123"/>
    </source>
</evidence>
<dbReference type="STRING" id="71139.A0A059CTC2"/>
<accession>A0A059CTC2</accession>
<dbReference type="PROSITE" id="PS50071">
    <property type="entry name" value="HOMEOBOX_2"/>
    <property type="match status" value="1"/>
</dbReference>
<dbReference type="InParanoid" id="A0A059CTC2"/>
<organism evidence="9">
    <name type="scientific">Eucalyptus grandis</name>
    <name type="common">Flooded gum</name>
    <dbReference type="NCBI Taxonomy" id="71139"/>
    <lineage>
        <taxon>Eukaryota</taxon>
        <taxon>Viridiplantae</taxon>
        <taxon>Streptophyta</taxon>
        <taxon>Embryophyta</taxon>
        <taxon>Tracheophyta</taxon>
        <taxon>Spermatophyta</taxon>
        <taxon>Magnoliopsida</taxon>
        <taxon>eudicotyledons</taxon>
        <taxon>Gunneridae</taxon>
        <taxon>Pentapetalae</taxon>
        <taxon>rosids</taxon>
        <taxon>malvids</taxon>
        <taxon>Myrtales</taxon>
        <taxon>Myrtaceae</taxon>
        <taxon>Myrtoideae</taxon>
        <taxon>Eucalypteae</taxon>
        <taxon>Eucalyptus</taxon>
    </lineage>
</organism>
<dbReference type="SUPFAM" id="SSF46689">
    <property type="entry name" value="Homeodomain-like"/>
    <property type="match status" value="1"/>
</dbReference>
<keyword evidence="3 5" id="KW-0371">Homeobox</keyword>
<feature type="domain" description="Homeobox" evidence="8">
    <location>
        <begin position="273"/>
        <end position="333"/>
    </location>
</feature>
<keyword evidence="4 5" id="KW-0539">Nucleus</keyword>
<feature type="compositionally biased region" description="Basic residues" evidence="7">
    <location>
        <begin position="54"/>
        <end position="72"/>
    </location>
</feature>
<dbReference type="eggNOG" id="ENOG502QV0N">
    <property type="taxonomic scope" value="Eukaryota"/>
</dbReference>
<evidence type="ECO:0000256" key="6">
    <source>
        <dbReference type="RuleBase" id="RU000682"/>
    </source>
</evidence>
<dbReference type="GO" id="GO:0003677">
    <property type="term" value="F:DNA binding"/>
    <property type="evidence" value="ECO:0007669"/>
    <property type="project" value="UniProtKB-UniRule"/>
</dbReference>
<dbReference type="Gene3D" id="1.10.10.60">
    <property type="entry name" value="Homeodomain-like"/>
    <property type="match status" value="1"/>
</dbReference>
<comment type="subcellular location">
    <subcellularLocation>
        <location evidence="1 5 6">Nucleus</location>
    </subcellularLocation>
</comment>
<dbReference type="AlphaFoldDB" id="A0A059CTC2"/>
<dbReference type="FunCoup" id="A0A059CTC2">
    <property type="interactions" value="1786"/>
</dbReference>
<dbReference type="Pfam" id="PF00046">
    <property type="entry name" value="Homeodomain"/>
    <property type="match status" value="1"/>
</dbReference>
<dbReference type="PANTHER" id="PTHR15467">
    <property type="entry name" value="ZINC-FINGERS AND HOMEOBOXES RELATED"/>
    <property type="match status" value="1"/>
</dbReference>
<dbReference type="InterPro" id="IPR001356">
    <property type="entry name" value="HD"/>
</dbReference>
<dbReference type="OMA" id="KRIVKWF"/>
<dbReference type="InterPro" id="IPR009057">
    <property type="entry name" value="Homeodomain-like_sf"/>
</dbReference>
<protein>
    <recommendedName>
        <fullName evidence="8">Homeobox domain-containing protein</fullName>
    </recommendedName>
</protein>
<gene>
    <name evidence="9" type="ORF">EUGRSUZ_C02804</name>
</gene>
<evidence type="ECO:0000256" key="4">
    <source>
        <dbReference type="ARBA" id="ARBA00023242"/>
    </source>
</evidence>
<dbReference type="EMBL" id="KK198755">
    <property type="protein sequence ID" value="KCW81424.1"/>
    <property type="molecule type" value="Genomic_DNA"/>
</dbReference>
<evidence type="ECO:0000256" key="5">
    <source>
        <dbReference type="PROSITE-ProRule" id="PRU00108"/>
    </source>
</evidence>
<feature type="region of interest" description="Disordered" evidence="7">
    <location>
        <begin position="144"/>
        <end position="169"/>
    </location>
</feature>
<dbReference type="SMART" id="SM00389">
    <property type="entry name" value="HOX"/>
    <property type="match status" value="1"/>
</dbReference>
<feature type="DNA-binding region" description="Homeobox" evidence="5">
    <location>
        <begin position="275"/>
        <end position="334"/>
    </location>
</feature>
<evidence type="ECO:0000259" key="8">
    <source>
        <dbReference type="PROSITE" id="PS50071"/>
    </source>
</evidence>